<evidence type="ECO:0000313" key="1">
    <source>
        <dbReference type="EMBL" id="KAF1812199.1"/>
    </source>
</evidence>
<proteinExistence type="predicted"/>
<reference evidence="3" key="3">
    <citation type="submission" date="2025-04" db="UniProtKB">
        <authorList>
            <consortium name="RefSeq"/>
        </authorList>
    </citation>
    <scope>IDENTIFICATION</scope>
    <source>
        <strain evidence="3">CBS 781.70</strain>
    </source>
</reference>
<name>A0A6G1G315_9PEZI</name>
<dbReference type="EMBL" id="ML975158">
    <property type="protein sequence ID" value="KAF1812199.1"/>
    <property type="molecule type" value="Genomic_DNA"/>
</dbReference>
<reference evidence="3" key="2">
    <citation type="submission" date="2020-04" db="EMBL/GenBank/DDBJ databases">
        <authorList>
            <consortium name="NCBI Genome Project"/>
        </authorList>
    </citation>
    <scope>NUCLEOTIDE SEQUENCE</scope>
    <source>
        <strain evidence="3">CBS 781.70</strain>
    </source>
</reference>
<dbReference type="Proteomes" id="UP000504638">
    <property type="component" value="Unplaced"/>
</dbReference>
<dbReference type="RefSeq" id="XP_033533830.1">
    <property type="nucleotide sequence ID" value="XM_033674914.1"/>
</dbReference>
<dbReference type="GeneID" id="54415484"/>
<organism evidence="1">
    <name type="scientific">Eremomyces bilateralis CBS 781.70</name>
    <dbReference type="NCBI Taxonomy" id="1392243"/>
    <lineage>
        <taxon>Eukaryota</taxon>
        <taxon>Fungi</taxon>
        <taxon>Dikarya</taxon>
        <taxon>Ascomycota</taxon>
        <taxon>Pezizomycotina</taxon>
        <taxon>Dothideomycetes</taxon>
        <taxon>Dothideomycetes incertae sedis</taxon>
        <taxon>Eremomycetales</taxon>
        <taxon>Eremomycetaceae</taxon>
        <taxon>Eremomyces</taxon>
    </lineage>
</organism>
<reference evidence="1 3" key="1">
    <citation type="submission" date="2020-01" db="EMBL/GenBank/DDBJ databases">
        <authorList>
            <consortium name="DOE Joint Genome Institute"/>
            <person name="Haridas S."/>
            <person name="Albert R."/>
            <person name="Binder M."/>
            <person name="Bloem J."/>
            <person name="Labutti K."/>
            <person name="Salamov A."/>
            <person name="Andreopoulos B."/>
            <person name="Baker S.E."/>
            <person name="Barry K."/>
            <person name="Bills G."/>
            <person name="Bluhm B.H."/>
            <person name="Cannon C."/>
            <person name="Castanera R."/>
            <person name="Culley D.E."/>
            <person name="Daum C."/>
            <person name="Ezra D."/>
            <person name="Gonzalez J.B."/>
            <person name="Henrissat B."/>
            <person name="Kuo A."/>
            <person name="Liang C."/>
            <person name="Lipzen A."/>
            <person name="Lutzoni F."/>
            <person name="Magnuson J."/>
            <person name="Mondo S."/>
            <person name="Nolan M."/>
            <person name="Ohm R."/>
            <person name="Pangilinan J."/>
            <person name="Park H.-J."/>
            <person name="Ramirez L."/>
            <person name="Alfaro M."/>
            <person name="Sun H."/>
            <person name="Tritt A."/>
            <person name="Yoshinaga Y."/>
            <person name="Zwiers L.-H."/>
            <person name="Turgeon B.G."/>
            <person name="Goodwin S.B."/>
            <person name="Spatafora J.W."/>
            <person name="Crous P.W."/>
            <person name="Grigoriev I.V."/>
        </authorList>
    </citation>
    <scope>NUCLEOTIDE SEQUENCE</scope>
    <source>
        <strain evidence="1 3">CBS 781.70</strain>
    </source>
</reference>
<dbReference type="AlphaFoldDB" id="A0A6G1G315"/>
<evidence type="ECO:0000313" key="2">
    <source>
        <dbReference type="Proteomes" id="UP000504638"/>
    </source>
</evidence>
<gene>
    <name evidence="1 3" type="ORF">P152DRAFT_27999</name>
</gene>
<evidence type="ECO:0000313" key="3">
    <source>
        <dbReference type="RefSeq" id="XP_033533830.1"/>
    </source>
</evidence>
<sequence length="125" mass="13991">MLLESVSFPSRESGIADRELHEATVPHLDHCLLNAGQFSLMPAGSHGEPKINLLTLFNPTSLFLLQEQIENSAKCGYVYANRGRFDQAAHHLRMVKDALIWVLGRNNEKTMMAMLRLEAVCWGLG</sequence>
<accession>A0A6G1G315</accession>
<protein>
    <submittedName>
        <fullName evidence="1 3">Uncharacterized protein</fullName>
    </submittedName>
</protein>
<keyword evidence="2" id="KW-1185">Reference proteome</keyword>
<dbReference type="OrthoDB" id="5086500at2759"/>